<dbReference type="AlphaFoldDB" id="A0A4Q2DXA0"/>
<evidence type="ECO:0000313" key="1">
    <source>
        <dbReference type="EMBL" id="RXW25117.1"/>
    </source>
</evidence>
<sequence length="326" mass="36284">MASGNLVVDNVRGLAEFTNLLDDLAVARSFVTLEVTHMRLDSSSMTNETLPLDISGWCSCSGGNDNASTHLNDRTSVESEPPYQYRPYCILPHETFERSFNITFAARNPRDPTPDSQFFYPMFRFQPQGMSVDNLVSLKLSSHHDEKSIPRGFWLGIAILPKLEMLSLDSVPLVAFFVCLEEDTAWLSEDKCLRVAPNKVLEEEVTMRRLFSALKMIMFKGVALGDLPIASASFASETPNAMQILIQSARIRHALGSPFESVNFGFCGGVTEGDLEELMKYVPDLNGAKMLYGSLGYEAVIRLPLVSKPFLYIPPPETLERLSPTL</sequence>
<reference evidence="1 2" key="1">
    <citation type="submission" date="2019-01" db="EMBL/GenBank/DDBJ databases">
        <title>Draft genome sequence of Psathyrella aberdarensis IHI B618.</title>
        <authorList>
            <person name="Buettner E."/>
            <person name="Kellner H."/>
        </authorList>
    </citation>
    <scope>NUCLEOTIDE SEQUENCE [LARGE SCALE GENOMIC DNA]</scope>
    <source>
        <strain evidence="1 2">IHI B618</strain>
    </source>
</reference>
<name>A0A4Q2DXA0_9AGAR</name>
<evidence type="ECO:0000313" key="2">
    <source>
        <dbReference type="Proteomes" id="UP000290288"/>
    </source>
</evidence>
<comment type="caution">
    <text evidence="1">The sequence shown here is derived from an EMBL/GenBank/DDBJ whole genome shotgun (WGS) entry which is preliminary data.</text>
</comment>
<proteinExistence type="predicted"/>
<keyword evidence="2" id="KW-1185">Reference proteome</keyword>
<organism evidence="1 2">
    <name type="scientific">Candolleomyces aberdarensis</name>
    <dbReference type="NCBI Taxonomy" id="2316362"/>
    <lineage>
        <taxon>Eukaryota</taxon>
        <taxon>Fungi</taxon>
        <taxon>Dikarya</taxon>
        <taxon>Basidiomycota</taxon>
        <taxon>Agaricomycotina</taxon>
        <taxon>Agaricomycetes</taxon>
        <taxon>Agaricomycetidae</taxon>
        <taxon>Agaricales</taxon>
        <taxon>Agaricineae</taxon>
        <taxon>Psathyrellaceae</taxon>
        <taxon>Candolleomyces</taxon>
    </lineage>
</organism>
<protein>
    <submittedName>
        <fullName evidence="1">Uncharacterized protein</fullName>
    </submittedName>
</protein>
<dbReference type="EMBL" id="SDEE01000009">
    <property type="protein sequence ID" value="RXW25117.1"/>
    <property type="molecule type" value="Genomic_DNA"/>
</dbReference>
<dbReference type="Proteomes" id="UP000290288">
    <property type="component" value="Unassembled WGS sequence"/>
</dbReference>
<gene>
    <name evidence="1" type="ORF">EST38_g768</name>
</gene>
<accession>A0A4Q2DXA0</accession>